<dbReference type="GO" id="GO:0015627">
    <property type="term" value="C:type II protein secretion system complex"/>
    <property type="evidence" value="ECO:0007669"/>
    <property type="project" value="TreeGrafter"/>
</dbReference>
<organism evidence="3 4">
    <name type="scientific">Gracilibacillus halophilus YIM-C55.5</name>
    <dbReference type="NCBI Taxonomy" id="1308866"/>
    <lineage>
        <taxon>Bacteria</taxon>
        <taxon>Bacillati</taxon>
        <taxon>Bacillota</taxon>
        <taxon>Bacilli</taxon>
        <taxon>Bacillales</taxon>
        <taxon>Bacillaceae</taxon>
        <taxon>Gracilibacillus</taxon>
    </lineage>
</organism>
<accession>N4WN25</accession>
<dbReference type="InterPro" id="IPR010994">
    <property type="entry name" value="RuvA_2-like"/>
</dbReference>
<keyword evidence="4" id="KW-1185">Reference proteome</keyword>
<feature type="domain" description="Helix-hairpin-helix DNA-binding motif class 1" evidence="2">
    <location>
        <begin position="140"/>
        <end position="159"/>
    </location>
</feature>
<dbReference type="Proteomes" id="UP000012283">
    <property type="component" value="Unassembled WGS sequence"/>
</dbReference>
<protein>
    <submittedName>
        <fullName evidence="3">Competence protein ComEA</fullName>
    </submittedName>
</protein>
<comment type="caution">
    <text evidence="3">The sequence shown here is derived from an EMBL/GenBank/DDBJ whole genome shotgun (WGS) entry which is preliminary data.</text>
</comment>
<dbReference type="GO" id="GO:0006281">
    <property type="term" value="P:DNA repair"/>
    <property type="evidence" value="ECO:0007669"/>
    <property type="project" value="InterPro"/>
</dbReference>
<dbReference type="InterPro" id="IPR004509">
    <property type="entry name" value="Competence_ComEA_HhH"/>
</dbReference>
<dbReference type="InterPro" id="IPR051675">
    <property type="entry name" value="Endo/Exo/Phosphatase_dom_1"/>
</dbReference>
<gene>
    <name evidence="3" type="ORF">J416_05958</name>
</gene>
<dbReference type="AlphaFoldDB" id="N4WN25"/>
<dbReference type="InterPro" id="IPR003583">
    <property type="entry name" value="Hlx-hairpin-Hlx_DNA-bd_motif"/>
</dbReference>
<dbReference type="SUPFAM" id="SSF47781">
    <property type="entry name" value="RuvA domain 2-like"/>
    <property type="match status" value="1"/>
</dbReference>
<keyword evidence="1" id="KW-0472">Membrane</keyword>
<dbReference type="STRING" id="1308866.J416_05958"/>
<dbReference type="eggNOG" id="COG1555">
    <property type="taxonomic scope" value="Bacteria"/>
</dbReference>
<dbReference type="InterPro" id="IPR019554">
    <property type="entry name" value="Soluble_ligand-bd"/>
</dbReference>
<dbReference type="SMART" id="SM00278">
    <property type="entry name" value="HhH1"/>
    <property type="match status" value="2"/>
</dbReference>
<keyword evidence="1" id="KW-0812">Transmembrane</keyword>
<evidence type="ECO:0000313" key="4">
    <source>
        <dbReference type="Proteomes" id="UP000012283"/>
    </source>
</evidence>
<proteinExistence type="predicted"/>
<name>N4WN25_9BACI</name>
<feature type="domain" description="Helix-hairpin-helix DNA-binding motif class 1" evidence="2">
    <location>
        <begin position="170"/>
        <end position="189"/>
    </location>
</feature>
<dbReference type="Pfam" id="PF12836">
    <property type="entry name" value="HHH_3"/>
    <property type="match status" value="1"/>
</dbReference>
<sequence>MYMFKQYWYVFVIGIVLVLWIIVDPAQEQQTSSDDMFVVEDTDTEEVSSEEDTGSTEVMVDIKGEVKQPGVFEMNAEQRVKDVVDLAGGFTEEADQTSINLAERVYDEMVIIVYSSEAEQGTNGSIRQADKIRINQASIEELKELPGVGEVKANAIIEYRESNGPFKDASELTKVTGIGDKTVEQLKEQVQVP</sequence>
<dbReference type="NCBIfam" id="TIGR00426">
    <property type="entry name" value="competence protein ComEA helix-hairpin-helix repeat region"/>
    <property type="match status" value="1"/>
</dbReference>
<feature type="transmembrane region" description="Helical" evidence="1">
    <location>
        <begin position="7"/>
        <end position="23"/>
    </location>
</feature>
<dbReference type="PANTHER" id="PTHR21180:SF32">
    <property type="entry name" value="ENDONUCLEASE_EXONUCLEASE_PHOSPHATASE FAMILY DOMAIN-CONTAINING PROTEIN 1"/>
    <property type="match status" value="1"/>
</dbReference>
<reference evidence="3 4" key="1">
    <citation type="submission" date="2013-03" db="EMBL/GenBank/DDBJ databases">
        <title>Draft genome sequence of Gracibacillus halophilus YIM-C55.5, a moderately halophilic and thermophilic organism from the Xiaochaidamu salt lake.</title>
        <authorList>
            <person name="Sugumar T."/>
            <person name="Polireddy D.R."/>
            <person name="Antony A."/>
            <person name="Madhava Y.R."/>
            <person name="Sivakumar N."/>
        </authorList>
    </citation>
    <scope>NUCLEOTIDE SEQUENCE [LARGE SCALE GENOMIC DNA]</scope>
    <source>
        <strain evidence="3 4">YIM-C55.5</strain>
    </source>
</reference>
<dbReference type="Gene3D" id="1.10.150.310">
    <property type="entry name" value="Tex RuvX-like domain-like"/>
    <property type="match status" value="1"/>
</dbReference>
<dbReference type="GO" id="GO:0003677">
    <property type="term" value="F:DNA binding"/>
    <property type="evidence" value="ECO:0007669"/>
    <property type="project" value="InterPro"/>
</dbReference>
<evidence type="ECO:0000313" key="3">
    <source>
        <dbReference type="EMBL" id="ENH97532.1"/>
    </source>
</evidence>
<dbReference type="EMBL" id="APML01000019">
    <property type="protein sequence ID" value="ENH97532.1"/>
    <property type="molecule type" value="Genomic_DNA"/>
</dbReference>
<keyword evidence="1" id="KW-1133">Transmembrane helix</keyword>
<dbReference type="Pfam" id="PF10531">
    <property type="entry name" value="SLBB"/>
    <property type="match status" value="1"/>
</dbReference>
<dbReference type="GO" id="GO:0015628">
    <property type="term" value="P:protein secretion by the type II secretion system"/>
    <property type="evidence" value="ECO:0007669"/>
    <property type="project" value="TreeGrafter"/>
</dbReference>
<dbReference type="PANTHER" id="PTHR21180">
    <property type="entry name" value="ENDONUCLEASE/EXONUCLEASE/PHOSPHATASE FAMILY DOMAIN-CONTAINING PROTEIN 1"/>
    <property type="match status" value="1"/>
</dbReference>
<dbReference type="PATRIC" id="fig|1308866.3.peg.1206"/>
<dbReference type="Gene3D" id="3.10.560.10">
    <property type="entry name" value="Outer membrane lipoprotein wza domain like"/>
    <property type="match status" value="1"/>
</dbReference>
<evidence type="ECO:0000256" key="1">
    <source>
        <dbReference type="SAM" id="Phobius"/>
    </source>
</evidence>
<evidence type="ECO:0000259" key="2">
    <source>
        <dbReference type="SMART" id="SM00278"/>
    </source>
</evidence>